<feature type="non-terminal residue" evidence="1">
    <location>
        <position position="642"/>
    </location>
</feature>
<proteinExistence type="predicted"/>
<dbReference type="Proteomes" id="UP001607303">
    <property type="component" value="Unassembled WGS sequence"/>
</dbReference>
<name>A0ABD2AK67_VESMC</name>
<reference evidence="1 2" key="1">
    <citation type="journal article" date="2024" name="Ann. Entomol. Soc. Am.">
        <title>Genomic analyses of the southern and eastern yellowjacket wasps (Hymenoptera: Vespidae) reveal evolutionary signatures of social life.</title>
        <authorList>
            <person name="Catto M.A."/>
            <person name="Caine P.B."/>
            <person name="Orr S.E."/>
            <person name="Hunt B.G."/>
            <person name="Goodisman M.A.D."/>
        </authorList>
    </citation>
    <scope>NUCLEOTIDE SEQUENCE [LARGE SCALE GENOMIC DNA]</scope>
    <source>
        <strain evidence="1">232</strain>
        <tissue evidence="1">Head and thorax</tissue>
    </source>
</reference>
<keyword evidence="2" id="KW-1185">Reference proteome</keyword>
<dbReference type="EMBL" id="JAYRBN010000116">
    <property type="protein sequence ID" value="KAL2721007.1"/>
    <property type="molecule type" value="Genomic_DNA"/>
</dbReference>
<accession>A0ABD2AK67</accession>
<evidence type="ECO:0000313" key="1">
    <source>
        <dbReference type="EMBL" id="KAL2721007.1"/>
    </source>
</evidence>
<evidence type="ECO:0000313" key="2">
    <source>
        <dbReference type="Proteomes" id="UP001607303"/>
    </source>
</evidence>
<gene>
    <name evidence="1" type="ORF">V1477_019827</name>
</gene>
<organism evidence="1 2">
    <name type="scientific">Vespula maculifrons</name>
    <name type="common">Eastern yellow jacket</name>
    <name type="synonym">Wasp</name>
    <dbReference type="NCBI Taxonomy" id="7453"/>
    <lineage>
        <taxon>Eukaryota</taxon>
        <taxon>Metazoa</taxon>
        <taxon>Ecdysozoa</taxon>
        <taxon>Arthropoda</taxon>
        <taxon>Hexapoda</taxon>
        <taxon>Insecta</taxon>
        <taxon>Pterygota</taxon>
        <taxon>Neoptera</taxon>
        <taxon>Endopterygota</taxon>
        <taxon>Hymenoptera</taxon>
        <taxon>Apocrita</taxon>
        <taxon>Aculeata</taxon>
        <taxon>Vespoidea</taxon>
        <taxon>Vespidae</taxon>
        <taxon>Vespinae</taxon>
        <taxon>Vespula</taxon>
    </lineage>
</organism>
<dbReference type="AlphaFoldDB" id="A0ABD2AK67"/>
<protein>
    <submittedName>
        <fullName evidence="1">Uncharacterized protein</fullName>
    </submittedName>
</protein>
<comment type="caution">
    <text evidence="1">The sequence shown here is derived from an EMBL/GenBank/DDBJ whole genome shotgun (WGS) entry which is preliminary data.</text>
</comment>
<sequence>MHTSRRFCDKDYLTDVDEVGNMTPMRDKISLAKTIYAIVMYTIIPRIKSLRLDQENSFKCYNSFVSCLNNMYDMRDFRQEDIANHLAGNGYLKYFLRLSAQLSLDMISFESLIKRLLILEDLRSITVPTLKPLWFLFAVSFLSHPSPDKNCEYGNAVKKLTMALQCSELSQCYTHHIELLHFSLKCPEITNDLRYRVMDMWLIESDGDIAPLLKLDCHSVVRHCLLIIVQNGSLDGVVRLAVKGIRQSMQIGNRDEIADIVWNMLPSVLLSGSPNRIEHIEAVLELSSTLEPRYLSTNTMKMCADALIKMILTEDVDVNFQKLLVKQAYIVLVASTARNYLKRKNVRFTVLSKYVNETKLLKKLRDYAFSKDESTLSAISLKFLAFIIHFQSRSSIECVKPVTIEMRELYALLWIVEKSGPVCSNGLEFLHELLSQNNAGMAVTLKDVSFNGANKDEITTILDIYEMLHVIHSKSIPAEREIVYQCLADVLKFCHVKVETLMYHLCTAISNYDLVIGIVKTRYRSSHFLHFVTTWLRYRKIYSDDEVPFNSRSLFKSPFDETMEQLSEYVDFLKSEDEDEACSRLYHALSFFKGYKMTNVRIFGNEEGEVCRLFLIRCAIFHYSHLCIQKVEKDYLNVVAKD</sequence>